<proteinExistence type="inferred from homology"/>
<keyword evidence="8" id="KW-0378">Hydrolase</keyword>
<evidence type="ECO:0000259" key="13">
    <source>
        <dbReference type="Pfam" id="PF00912"/>
    </source>
</evidence>
<comment type="similarity">
    <text evidence="2">In the C-terminal section; belongs to the transpeptidase family.</text>
</comment>
<accession>A0ABT0MFZ1</accession>
<evidence type="ECO:0000256" key="6">
    <source>
        <dbReference type="ARBA" id="ARBA00022676"/>
    </source>
</evidence>
<dbReference type="Pfam" id="PF00912">
    <property type="entry name" value="Transgly"/>
    <property type="match status" value="1"/>
</dbReference>
<dbReference type="PANTHER" id="PTHR32282:SF15">
    <property type="entry name" value="PENICILLIN-BINDING PROTEIN 1C"/>
    <property type="match status" value="1"/>
</dbReference>
<dbReference type="EC" id="2.4.99.28" evidence="10"/>
<keyword evidence="9" id="KW-0511">Multifunctional enzyme</keyword>
<dbReference type="NCBIfam" id="TIGR02073">
    <property type="entry name" value="PBP_1c"/>
    <property type="match status" value="1"/>
</dbReference>
<dbReference type="RefSeq" id="WP_249471423.1">
    <property type="nucleotide sequence ID" value="NZ_JAMBEP010000001.1"/>
</dbReference>
<dbReference type="PANTHER" id="PTHR32282">
    <property type="entry name" value="BINDING PROTEIN TRANSPEPTIDASE, PUTATIVE-RELATED"/>
    <property type="match status" value="1"/>
</dbReference>
<evidence type="ECO:0000256" key="10">
    <source>
        <dbReference type="ARBA" id="ARBA00044770"/>
    </source>
</evidence>
<dbReference type="Pfam" id="PF00905">
    <property type="entry name" value="Transpeptidase"/>
    <property type="match status" value="1"/>
</dbReference>
<evidence type="ECO:0000256" key="8">
    <source>
        <dbReference type="ARBA" id="ARBA00022801"/>
    </source>
</evidence>
<evidence type="ECO:0000256" key="11">
    <source>
        <dbReference type="ARBA" id="ARBA00049902"/>
    </source>
</evidence>
<dbReference type="Gene3D" id="3.40.710.10">
    <property type="entry name" value="DD-peptidase/beta-lactamase superfamily"/>
    <property type="match status" value="1"/>
</dbReference>
<dbReference type="Gene3D" id="1.10.3810.10">
    <property type="entry name" value="Biosynthetic peptidoglycan transglycosylase-like"/>
    <property type="match status" value="1"/>
</dbReference>
<evidence type="ECO:0000256" key="9">
    <source>
        <dbReference type="ARBA" id="ARBA00023268"/>
    </source>
</evidence>
<organism evidence="15 16">
    <name type="scientific">Luteimonas galliterrae</name>
    <dbReference type="NCBI Taxonomy" id="2940486"/>
    <lineage>
        <taxon>Bacteria</taxon>
        <taxon>Pseudomonadati</taxon>
        <taxon>Pseudomonadota</taxon>
        <taxon>Gammaproteobacteria</taxon>
        <taxon>Lysobacterales</taxon>
        <taxon>Lysobacteraceae</taxon>
        <taxon>Luteimonas</taxon>
    </lineage>
</organism>
<comment type="catalytic activity">
    <reaction evidence="11">
        <text>[GlcNAc-(1-&gt;4)-Mur2Ac(oyl-L-Ala-gamma-D-Glu-L-Lys-D-Ala-D-Ala)](n)-di-trans,octa-cis-undecaprenyl diphosphate + beta-D-GlcNAc-(1-&gt;4)-Mur2Ac(oyl-L-Ala-gamma-D-Glu-L-Lys-D-Ala-D-Ala)-di-trans,octa-cis-undecaprenyl diphosphate = [GlcNAc-(1-&gt;4)-Mur2Ac(oyl-L-Ala-gamma-D-Glu-L-Lys-D-Ala-D-Ala)](n+1)-di-trans,octa-cis-undecaprenyl diphosphate + di-trans,octa-cis-undecaprenyl diphosphate + H(+)</text>
        <dbReference type="Rhea" id="RHEA:23708"/>
        <dbReference type="Rhea" id="RHEA-COMP:9602"/>
        <dbReference type="Rhea" id="RHEA-COMP:9603"/>
        <dbReference type="ChEBI" id="CHEBI:15378"/>
        <dbReference type="ChEBI" id="CHEBI:58405"/>
        <dbReference type="ChEBI" id="CHEBI:60033"/>
        <dbReference type="ChEBI" id="CHEBI:78435"/>
        <dbReference type="EC" id="2.4.99.28"/>
    </reaction>
</comment>
<protein>
    <recommendedName>
        <fullName evidence="10">peptidoglycan glycosyltransferase</fullName>
        <ecNumber evidence="10">2.4.99.28</ecNumber>
    </recommendedName>
</protein>
<keyword evidence="4" id="KW-0121">Carboxypeptidase</keyword>
<keyword evidence="16" id="KW-1185">Reference proteome</keyword>
<evidence type="ECO:0000256" key="1">
    <source>
        <dbReference type="ARBA" id="ARBA00004752"/>
    </source>
</evidence>
<evidence type="ECO:0000256" key="7">
    <source>
        <dbReference type="ARBA" id="ARBA00022679"/>
    </source>
</evidence>
<feature type="domain" description="Penicillin-binding protein transpeptidase" evidence="12">
    <location>
        <begin position="308"/>
        <end position="527"/>
    </location>
</feature>
<keyword evidence="6" id="KW-0328">Glycosyltransferase</keyword>
<evidence type="ECO:0000256" key="5">
    <source>
        <dbReference type="ARBA" id="ARBA00022670"/>
    </source>
</evidence>
<gene>
    <name evidence="15" type="primary">pbpC</name>
    <name evidence="15" type="ORF">M2650_03880</name>
</gene>
<dbReference type="InterPro" id="IPR023346">
    <property type="entry name" value="Lysozyme-like_dom_sf"/>
</dbReference>
<sequence>MRRDDGRKQPRQWRPWLRWSTVALLSSLLLLDLIFPIPLPKQRDTSILVAARDGTPLRAFADRDGIWRYPASLQTVSPLYLQALLNYEDRHFWRHPGVNPVALVRAGWQWARHGRIVSGGSTLTMQVARILDPHSRTPWGKLKQLLRALQLEAHLSKREILTLYLNRAPYGGTIEGVEAASWAYLGKPAARLSQAEAALLTVLPQSPSRLRPDREPEAARRARDKVLARMAALGVWSRAEVEDARIEPVVARALQPPLSAALLAERLRRAHPRAERIVSTIDPQLQRTLEERVAAYFSQLPERTSAALLVVDNATLEARAYVGSVTYGDKARLGHVDMVQAWRSPGSTLKPFLYGLALDDGLIHSESLLVDAPQAFGDYRPTNFDTEFNGPIGVAQALRLSLNVPAVDMLDRVGPSRFAARLANAGVELKFPRGAKPNLALILGGTGVRLEDLAGAFAAFNREGVAGRVRYAAGDARVERRLLSPGAAWIVREILEANPRPGQASEAFDPGLRPKVAWKTGTSYGFRDAWAVGGTRRYTVGVWVGRPDGTPLPGQYGAVTALPLMFEVVDSLPRVRGEAVPRPAPASVAEAEICWPLGTGADAQSAALCHRKMKAWTLDGALPPTFAERGARLWSPGLERFRIDADTGQRLSGDCARPHRAQVAEIARWPSLASPWLSSATRKASSLPSLAPDCTPDGRDAAEELHIEGINDAATLARAPGSDKPLRLQVRALGTDARVQWLLDGRWIGETRGAQVFAHDYDAGGEHTLTALANSGAWKRVRFRILR</sequence>
<comment type="pathway">
    <text evidence="1">Cell wall biogenesis; peptidoglycan biosynthesis.</text>
</comment>
<dbReference type="InterPro" id="IPR050396">
    <property type="entry name" value="Glycosyltr_51/Transpeptidase"/>
</dbReference>
<feature type="domain" description="Glycosyl transferase family 51" evidence="13">
    <location>
        <begin position="64"/>
        <end position="230"/>
    </location>
</feature>
<dbReference type="InterPro" id="IPR011815">
    <property type="entry name" value="PBP_1c"/>
</dbReference>
<evidence type="ECO:0000313" key="15">
    <source>
        <dbReference type="EMBL" id="MCL1633785.1"/>
    </source>
</evidence>
<dbReference type="InterPro" id="IPR012338">
    <property type="entry name" value="Beta-lactam/transpept-like"/>
</dbReference>
<comment type="caution">
    <text evidence="15">The sequence shown here is derived from an EMBL/GenBank/DDBJ whole genome shotgun (WGS) entry which is preliminary data.</text>
</comment>
<evidence type="ECO:0000259" key="12">
    <source>
        <dbReference type="Pfam" id="PF00905"/>
    </source>
</evidence>
<evidence type="ECO:0000256" key="4">
    <source>
        <dbReference type="ARBA" id="ARBA00022645"/>
    </source>
</evidence>
<dbReference type="Pfam" id="PF06832">
    <property type="entry name" value="BiPBP_C"/>
    <property type="match status" value="1"/>
</dbReference>
<evidence type="ECO:0000256" key="3">
    <source>
        <dbReference type="ARBA" id="ARBA00007739"/>
    </source>
</evidence>
<dbReference type="SUPFAM" id="SSF56601">
    <property type="entry name" value="beta-lactamase/transpeptidase-like"/>
    <property type="match status" value="1"/>
</dbReference>
<keyword evidence="5" id="KW-0645">Protease</keyword>
<comment type="similarity">
    <text evidence="3">In the N-terminal section; belongs to the glycosyltransferase 51 family.</text>
</comment>
<name>A0ABT0MFZ1_9GAMM</name>
<keyword evidence="7" id="KW-0808">Transferase</keyword>
<dbReference type="InterPro" id="IPR001460">
    <property type="entry name" value="PCN-bd_Tpept"/>
</dbReference>
<evidence type="ECO:0000313" key="16">
    <source>
        <dbReference type="Proteomes" id="UP001431217"/>
    </source>
</evidence>
<dbReference type="EMBL" id="JAMBEP010000001">
    <property type="protein sequence ID" value="MCL1633785.1"/>
    <property type="molecule type" value="Genomic_DNA"/>
</dbReference>
<dbReference type="InterPro" id="IPR009647">
    <property type="entry name" value="PBP_C"/>
</dbReference>
<evidence type="ECO:0000259" key="14">
    <source>
        <dbReference type="Pfam" id="PF06832"/>
    </source>
</evidence>
<dbReference type="Proteomes" id="UP001431217">
    <property type="component" value="Unassembled WGS sequence"/>
</dbReference>
<dbReference type="SUPFAM" id="SSF53955">
    <property type="entry name" value="Lysozyme-like"/>
    <property type="match status" value="1"/>
</dbReference>
<feature type="domain" description="Penicillin-binding C-terminal" evidence="14">
    <location>
        <begin position="699"/>
        <end position="783"/>
    </location>
</feature>
<evidence type="ECO:0000256" key="2">
    <source>
        <dbReference type="ARBA" id="ARBA00007090"/>
    </source>
</evidence>
<reference evidence="15 16" key="1">
    <citation type="submission" date="2022-05" db="EMBL/GenBank/DDBJ databases">
        <title>Luteimonas sp. SX5, whole genome shotgun sequencing project.</title>
        <authorList>
            <person name="Zhao G."/>
            <person name="Shen L."/>
        </authorList>
    </citation>
    <scope>NUCLEOTIDE SEQUENCE [LARGE SCALE GENOMIC DNA]</scope>
    <source>
        <strain evidence="15 16">SX5</strain>
    </source>
</reference>
<dbReference type="InterPro" id="IPR001264">
    <property type="entry name" value="Glyco_trans_51"/>
</dbReference>
<dbReference type="InterPro" id="IPR036950">
    <property type="entry name" value="PBP_transglycosylase"/>
</dbReference>